<comment type="similarity">
    <text evidence="1">Belongs to the sigma-70 factor family. ECF subfamily.</text>
</comment>
<evidence type="ECO:0000313" key="8">
    <source>
        <dbReference type="Proteomes" id="UP000292564"/>
    </source>
</evidence>
<feature type="domain" description="RNA polymerase sigma-70 region 2" evidence="5">
    <location>
        <begin position="25"/>
        <end position="92"/>
    </location>
</feature>
<dbReference type="InterPro" id="IPR036388">
    <property type="entry name" value="WH-like_DNA-bd_sf"/>
</dbReference>
<gene>
    <name evidence="7" type="ORF">EV385_4907</name>
</gene>
<dbReference type="InterPro" id="IPR013325">
    <property type="entry name" value="RNA_pol_sigma_r2"/>
</dbReference>
<dbReference type="RefSeq" id="WP_130511561.1">
    <property type="nucleotide sequence ID" value="NZ_SHKY01000001.1"/>
</dbReference>
<dbReference type="InterPro" id="IPR014284">
    <property type="entry name" value="RNA_pol_sigma-70_dom"/>
</dbReference>
<dbReference type="SUPFAM" id="SSF88659">
    <property type="entry name" value="Sigma3 and sigma4 domains of RNA polymerase sigma factors"/>
    <property type="match status" value="1"/>
</dbReference>
<dbReference type="OrthoDB" id="5501064at2"/>
<dbReference type="Proteomes" id="UP000292564">
    <property type="component" value="Unassembled WGS sequence"/>
</dbReference>
<dbReference type="PANTHER" id="PTHR43133">
    <property type="entry name" value="RNA POLYMERASE ECF-TYPE SIGMA FACTO"/>
    <property type="match status" value="1"/>
</dbReference>
<dbReference type="SUPFAM" id="SSF88946">
    <property type="entry name" value="Sigma2 domain of RNA polymerase sigma factors"/>
    <property type="match status" value="1"/>
</dbReference>
<dbReference type="PANTHER" id="PTHR43133:SF66">
    <property type="entry name" value="ECF RNA POLYMERASE SIGMA FACTOR SIGK"/>
    <property type="match status" value="1"/>
</dbReference>
<evidence type="ECO:0000256" key="4">
    <source>
        <dbReference type="ARBA" id="ARBA00023163"/>
    </source>
</evidence>
<keyword evidence="2" id="KW-0805">Transcription regulation</keyword>
<dbReference type="Pfam" id="PF04542">
    <property type="entry name" value="Sigma70_r2"/>
    <property type="match status" value="1"/>
</dbReference>
<evidence type="ECO:0000259" key="5">
    <source>
        <dbReference type="Pfam" id="PF04542"/>
    </source>
</evidence>
<dbReference type="InterPro" id="IPR013249">
    <property type="entry name" value="RNA_pol_sigma70_r4_t2"/>
</dbReference>
<comment type="caution">
    <text evidence="7">The sequence shown here is derived from an EMBL/GenBank/DDBJ whole genome shotgun (WGS) entry which is preliminary data.</text>
</comment>
<dbReference type="AlphaFoldDB" id="A0A4Q7ZR33"/>
<dbReference type="InterPro" id="IPR013324">
    <property type="entry name" value="RNA_pol_sigma_r3/r4-like"/>
</dbReference>
<keyword evidence="8" id="KW-1185">Reference proteome</keyword>
<name>A0A4Q7ZR33_9ACTN</name>
<dbReference type="Gene3D" id="1.10.10.10">
    <property type="entry name" value="Winged helix-like DNA-binding domain superfamily/Winged helix DNA-binding domain"/>
    <property type="match status" value="1"/>
</dbReference>
<proteinExistence type="inferred from homology"/>
<evidence type="ECO:0000256" key="2">
    <source>
        <dbReference type="ARBA" id="ARBA00023015"/>
    </source>
</evidence>
<keyword evidence="3" id="KW-0731">Sigma factor</keyword>
<dbReference type="GO" id="GO:0016987">
    <property type="term" value="F:sigma factor activity"/>
    <property type="evidence" value="ECO:0007669"/>
    <property type="project" value="UniProtKB-KW"/>
</dbReference>
<dbReference type="GO" id="GO:0006352">
    <property type="term" value="P:DNA-templated transcription initiation"/>
    <property type="evidence" value="ECO:0007669"/>
    <property type="project" value="InterPro"/>
</dbReference>
<sequence>MSQDDDIARAVRAASTGDERAFAVLWRCLHPALLRYLRVIVGDAADDVASETWLQAARDLHRFTGDGAAFRGWLFRIARNRAIDEQRRAGRRPEHPTDTFADEAAGIPARDAAAEAFEGSDTTWALSRIATLPTDQAEAVMLRVVAGLDVATTAQVLGKRPGAVRIATMRGLRRLAADPQVRARNPVATPARAIRTEGV</sequence>
<dbReference type="GO" id="GO:0003677">
    <property type="term" value="F:DNA binding"/>
    <property type="evidence" value="ECO:0007669"/>
    <property type="project" value="InterPro"/>
</dbReference>
<protein>
    <submittedName>
        <fullName evidence="7">RNA polymerase sigma-70 factor (ECF subfamily)</fullName>
    </submittedName>
</protein>
<dbReference type="Pfam" id="PF08281">
    <property type="entry name" value="Sigma70_r4_2"/>
    <property type="match status" value="1"/>
</dbReference>
<reference evidence="7 8" key="1">
    <citation type="submission" date="2019-02" db="EMBL/GenBank/DDBJ databases">
        <title>Sequencing the genomes of 1000 actinobacteria strains.</title>
        <authorList>
            <person name="Klenk H.-P."/>
        </authorList>
    </citation>
    <scope>NUCLEOTIDE SEQUENCE [LARGE SCALE GENOMIC DNA]</scope>
    <source>
        <strain evidence="7 8">DSM 45162</strain>
    </source>
</reference>
<evidence type="ECO:0000313" key="7">
    <source>
        <dbReference type="EMBL" id="RZU53023.1"/>
    </source>
</evidence>
<dbReference type="EMBL" id="SHKY01000001">
    <property type="protein sequence ID" value="RZU53023.1"/>
    <property type="molecule type" value="Genomic_DNA"/>
</dbReference>
<evidence type="ECO:0000256" key="1">
    <source>
        <dbReference type="ARBA" id="ARBA00010641"/>
    </source>
</evidence>
<dbReference type="NCBIfam" id="TIGR02937">
    <property type="entry name" value="sigma70-ECF"/>
    <property type="match status" value="1"/>
</dbReference>
<dbReference type="InterPro" id="IPR039425">
    <property type="entry name" value="RNA_pol_sigma-70-like"/>
</dbReference>
<organism evidence="7 8">
    <name type="scientific">Krasilnikovia cinnamomea</name>
    <dbReference type="NCBI Taxonomy" id="349313"/>
    <lineage>
        <taxon>Bacteria</taxon>
        <taxon>Bacillati</taxon>
        <taxon>Actinomycetota</taxon>
        <taxon>Actinomycetes</taxon>
        <taxon>Micromonosporales</taxon>
        <taxon>Micromonosporaceae</taxon>
        <taxon>Krasilnikovia</taxon>
    </lineage>
</organism>
<accession>A0A4Q7ZR33</accession>
<evidence type="ECO:0000259" key="6">
    <source>
        <dbReference type="Pfam" id="PF08281"/>
    </source>
</evidence>
<keyword evidence="4" id="KW-0804">Transcription</keyword>
<dbReference type="Gene3D" id="1.10.1740.10">
    <property type="match status" value="1"/>
</dbReference>
<dbReference type="InterPro" id="IPR007627">
    <property type="entry name" value="RNA_pol_sigma70_r2"/>
</dbReference>
<evidence type="ECO:0000256" key="3">
    <source>
        <dbReference type="ARBA" id="ARBA00023082"/>
    </source>
</evidence>
<feature type="domain" description="RNA polymerase sigma factor 70 region 4 type 2" evidence="6">
    <location>
        <begin position="126"/>
        <end position="175"/>
    </location>
</feature>